<dbReference type="Proteomes" id="UP001298681">
    <property type="component" value="Unassembled WGS sequence"/>
</dbReference>
<dbReference type="PANTHER" id="PTHR43479:SF11">
    <property type="entry name" value="ACREF_ENVCD OPERON REPRESSOR-RELATED"/>
    <property type="match status" value="1"/>
</dbReference>
<organism evidence="4 5">
    <name type="scientific">Anaeromassilibacillus senegalensis</name>
    <dbReference type="NCBI Taxonomy" id="1673717"/>
    <lineage>
        <taxon>Bacteria</taxon>
        <taxon>Bacillati</taxon>
        <taxon>Bacillota</taxon>
        <taxon>Clostridia</taxon>
        <taxon>Eubacteriales</taxon>
        <taxon>Acutalibacteraceae</taxon>
        <taxon>Anaeromassilibacillus</taxon>
    </lineage>
</organism>
<feature type="DNA-binding region" description="H-T-H motif" evidence="2">
    <location>
        <begin position="28"/>
        <end position="47"/>
    </location>
</feature>
<reference evidence="4 5" key="1">
    <citation type="submission" date="2022-01" db="EMBL/GenBank/DDBJ databases">
        <title>Collection of gut derived symbiotic bacterial strains cultured from healthy donors.</title>
        <authorList>
            <person name="Lin H."/>
            <person name="Kohout C."/>
            <person name="Waligurski E."/>
            <person name="Pamer E.G."/>
        </authorList>
    </citation>
    <scope>NUCLEOTIDE SEQUENCE [LARGE SCALE GENOMIC DNA]</scope>
    <source>
        <strain evidence="4 5">DFI.7.58</strain>
    </source>
</reference>
<dbReference type="Pfam" id="PF00440">
    <property type="entry name" value="TetR_N"/>
    <property type="match status" value="1"/>
</dbReference>
<sequence>MNTVVTSKEEILKNSRVLIQQQGWSAVSIRSVAAACGVSVGSIYNYFDSKADLMGATIESVWREIFHQQEDMAKLEDTQACIRWIYERMQYGCKKYPGFFALHPLGLMHEEKSKGKQRMQQAWGHILDGFCSVLKQDSKIRPDAFDGRFTAEKFAGILFSLIVSAMLREDFDSSAVLEVVRRTLY</sequence>
<dbReference type="InterPro" id="IPR001647">
    <property type="entry name" value="HTH_TetR"/>
</dbReference>
<gene>
    <name evidence="4" type="ORF">L0P57_13655</name>
</gene>
<feature type="domain" description="HTH tetR-type" evidence="3">
    <location>
        <begin position="5"/>
        <end position="65"/>
    </location>
</feature>
<evidence type="ECO:0000259" key="3">
    <source>
        <dbReference type="PROSITE" id="PS50977"/>
    </source>
</evidence>
<dbReference type="PRINTS" id="PR00455">
    <property type="entry name" value="HTHTETR"/>
</dbReference>
<evidence type="ECO:0000313" key="4">
    <source>
        <dbReference type="EMBL" id="MCG4611968.1"/>
    </source>
</evidence>
<keyword evidence="1 2" id="KW-0238">DNA-binding</keyword>
<evidence type="ECO:0000256" key="1">
    <source>
        <dbReference type="ARBA" id="ARBA00023125"/>
    </source>
</evidence>
<dbReference type="PROSITE" id="PS50977">
    <property type="entry name" value="HTH_TETR_2"/>
    <property type="match status" value="1"/>
</dbReference>
<protein>
    <submittedName>
        <fullName evidence="4">TetR/AcrR family transcriptional regulator</fullName>
    </submittedName>
</protein>
<keyword evidence="5" id="KW-1185">Reference proteome</keyword>
<evidence type="ECO:0000256" key="2">
    <source>
        <dbReference type="PROSITE-ProRule" id="PRU00335"/>
    </source>
</evidence>
<comment type="caution">
    <text evidence="4">The sequence shown here is derived from an EMBL/GenBank/DDBJ whole genome shotgun (WGS) entry which is preliminary data.</text>
</comment>
<name>A0ABS9MMA9_9FIRM</name>
<evidence type="ECO:0000313" key="5">
    <source>
        <dbReference type="Proteomes" id="UP001298681"/>
    </source>
</evidence>
<dbReference type="RefSeq" id="WP_087235270.1">
    <property type="nucleotide sequence ID" value="NZ_JAKNHQ010000036.1"/>
</dbReference>
<accession>A0ABS9MMA9</accession>
<dbReference type="Gene3D" id="1.10.357.10">
    <property type="entry name" value="Tetracycline Repressor, domain 2"/>
    <property type="match status" value="1"/>
</dbReference>
<dbReference type="PANTHER" id="PTHR43479">
    <property type="entry name" value="ACREF/ENVCD OPERON REPRESSOR-RELATED"/>
    <property type="match status" value="1"/>
</dbReference>
<dbReference type="EMBL" id="JAKNHQ010000036">
    <property type="protein sequence ID" value="MCG4611968.1"/>
    <property type="molecule type" value="Genomic_DNA"/>
</dbReference>
<dbReference type="InterPro" id="IPR050624">
    <property type="entry name" value="HTH-type_Tx_Regulator"/>
</dbReference>
<proteinExistence type="predicted"/>
<dbReference type="InterPro" id="IPR009057">
    <property type="entry name" value="Homeodomain-like_sf"/>
</dbReference>
<dbReference type="SUPFAM" id="SSF46689">
    <property type="entry name" value="Homeodomain-like"/>
    <property type="match status" value="1"/>
</dbReference>